<dbReference type="KEGG" id="clec:106661585"/>
<dbReference type="AlphaFoldDB" id="A0A8I6RB67"/>
<keyword evidence="3" id="KW-1185">Reference proteome</keyword>
<protein>
    <submittedName>
        <fullName evidence="2">Uncharacterized protein</fullName>
    </submittedName>
</protein>
<feature type="region of interest" description="Disordered" evidence="1">
    <location>
        <begin position="838"/>
        <end position="891"/>
    </location>
</feature>
<dbReference type="EnsemblMetazoa" id="XM_014385098.2">
    <property type="protein sequence ID" value="XP_014240584.1"/>
    <property type="gene ID" value="LOC106661585"/>
</dbReference>
<feature type="region of interest" description="Disordered" evidence="1">
    <location>
        <begin position="289"/>
        <end position="308"/>
    </location>
</feature>
<evidence type="ECO:0000256" key="1">
    <source>
        <dbReference type="SAM" id="MobiDB-lite"/>
    </source>
</evidence>
<dbReference type="GeneID" id="106661585"/>
<name>A0A8I6RB67_CIMLE</name>
<feature type="compositionally biased region" description="Polar residues" evidence="1">
    <location>
        <begin position="839"/>
        <end position="854"/>
    </location>
</feature>
<feature type="compositionally biased region" description="Basic and acidic residues" evidence="1">
    <location>
        <begin position="294"/>
        <end position="308"/>
    </location>
</feature>
<dbReference type="RefSeq" id="XP_014240584.1">
    <property type="nucleotide sequence ID" value="XM_014385098.2"/>
</dbReference>
<accession>A0A8I6RB67</accession>
<reference evidence="2" key="1">
    <citation type="submission" date="2022-01" db="UniProtKB">
        <authorList>
            <consortium name="EnsemblMetazoa"/>
        </authorList>
    </citation>
    <scope>IDENTIFICATION</scope>
</reference>
<feature type="region of interest" description="Disordered" evidence="1">
    <location>
        <begin position="1020"/>
        <end position="1049"/>
    </location>
</feature>
<evidence type="ECO:0000313" key="2">
    <source>
        <dbReference type="EnsemblMetazoa" id="XP_014240584.1"/>
    </source>
</evidence>
<dbReference type="OrthoDB" id="10668462at2759"/>
<proteinExistence type="predicted"/>
<evidence type="ECO:0000313" key="3">
    <source>
        <dbReference type="Proteomes" id="UP000494040"/>
    </source>
</evidence>
<sequence length="1049" mass="119285">MSNAILPARSCKHGKCLINLGNNFGSILLKVINNNIQIERSDIFVKSFSNNAFVSMISQLNEKKKYGCIESRNNRPINTCGRTVVVFEHLYTPKRLKNHNKALKNKDKQPNASEACTEMQYMAQGKAIGNNNEPMLKENTKNLFETRSIDYTDKKVMTRKLELVRTFSKQVHGKMSIIFKQSYKFKSDECSSTNQTVNFKNSINFNDSNIQATGSKVNLCNLVRDENVTNLENSTPSMLSEGNSIDKKENHFSIIKMAKVLNAKSQNAPTDYVGKVKILFNHSGRFKSSVLPSSERDSDLERQNKDKECTVCSKEHKSKNDLIFLEGSVPQKIIQYFKPLLKNMTYSQKPSSFDNSKPLESGKMKINFNHSTKTKSFNKVGNILAKNDASKQDNDNVYTLTNTEETNTELNSQPENKLTKNDTFIDAHDFSGCNIASNVNTMNSCTLQEQESTVAEIPESKRETFQVEKTCNFNAETTHAQNQDGCVDNITMHKINTNVHKVKYLPKKIKKSKLMSKSKRKLPPSATRIALEKSKQSLDRLIMFNSDPQCGFITGNPDKIKTVEDMVEGTKPRKVEERGLKEKVIVQKFDGNIEKMSETENKVISQGEENFDKKKIPLQKTEQNNLKAINKCHSENNLEFTNLLSDPHEIGIMTINSTRTAEPIESNDDANFYKRIFTDTNALKKLVKKKTPSYKMTENKSFPSVEVINKEDKHNEETLKNEKQLDTFQTDPLGCKPFLKSVSNLLEIIQINEFIDDIIKTPGRKMKPGVCTTQNKKNPGISKEKNKILVTNCKSAQLDVPTIPDNKRIFQLGPNKITITEISKTDAFPPPVVKVQNCDVGNNPSQTEQSTKKQVQAAEMEHPKGMKLSTLKESLPAQDSSKENDPNSSTISKIRKSATIKMINHFESFQGVIDFPQGTKIVKNVVKDRMQAYQDISKKFEKMGLYRKVPKKKLMEEIEDSRKNTLATIKRDLELQDKYKNTPKGKRMQDYFHSFKFRLTSTMKEYGKRKNLKNSKKMLISSKLGKLNPQTSPSKPSFARKGNRKNKYV</sequence>
<organism evidence="2 3">
    <name type="scientific">Cimex lectularius</name>
    <name type="common">Bed bug</name>
    <name type="synonym">Acanthia lectularia</name>
    <dbReference type="NCBI Taxonomy" id="79782"/>
    <lineage>
        <taxon>Eukaryota</taxon>
        <taxon>Metazoa</taxon>
        <taxon>Ecdysozoa</taxon>
        <taxon>Arthropoda</taxon>
        <taxon>Hexapoda</taxon>
        <taxon>Insecta</taxon>
        <taxon>Pterygota</taxon>
        <taxon>Neoptera</taxon>
        <taxon>Paraneoptera</taxon>
        <taxon>Hemiptera</taxon>
        <taxon>Heteroptera</taxon>
        <taxon>Panheteroptera</taxon>
        <taxon>Cimicomorpha</taxon>
        <taxon>Cimicidae</taxon>
        <taxon>Cimex</taxon>
    </lineage>
</organism>
<dbReference type="Proteomes" id="UP000494040">
    <property type="component" value="Unassembled WGS sequence"/>
</dbReference>